<name>A0A328FF79_9BACT</name>
<dbReference type="AlphaFoldDB" id="A0A328FF79"/>
<evidence type="ECO:0000313" key="2">
    <source>
        <dbReference type="EMBL" id="RAM02480.1"/>
    </source>
</evidence>
<organism evidence="2 3">
    <name type="scientific">Desulfobacter hydrogenophilus</name>
    <dbReference type="NCBI Taxonomy" id="2291"/>
    <lineage>
        <taxon>Bacteria</taxon>
        <taxon>Pseudomonadati</taxon>
        <taxon>Thermodesulfobacteriota</taxon>
        <taxon>Desulfobacteria</taxon>
        <taxon>Desulfobacterales</taxon>
        <taxon>Desulfobacteraceae</taxon>
        <taxon>Desulfobacter</taxon>
    </lineage>
</organism>
<sequence>MSVKISNSKFVYNGKGYFRGGSEDVNFLSFGKKKTPINRPNYLNVAGTVRPQNIEKVKIKITGPYDIQWEKYSDTEVNVGIKYLTLAGGTFGFSREAAKKADLKLMKITIGENQLEKLLNEYANKARRSIEEEGNDGRIASSVWVVMEAQLAEIISNSNSVSASVPIASSGFSIELGTSGSSTTKSKINVPEGTSFAYMLHKVKKWRKEKGEKYVKELEDDMQGLN</sequence>
<dbReference type="Proteomes" id="UP000248798">
    <property type="component" value="Unassembled WGS sequence"/>
</dbReference>
<proteinExistence type="predicted"/>
<dbReference type="RefSeq" id="WP_111955621.1">
    <property type="nucleotide sequence ID" value="NZ_CP036313.1"/>
</dbReference>
<evidence type="ECO:0000313" key="4">
    <source>
        <dbReference type="Proteomes" id="UP000293902"/>
    </source>
</evidence>
<reference evidence="1 4" key="2">
    <citation type="submission" date="2019-02" db="EMBL/GenBank/DDBJ databases">
        <title>Complete genome sequence of Desulfobacter hydrogenophilus AcRS1.</title>
        <authorList>
            <person name="Marietou A."/>
            <person name="Lund M.B."/>
            <person name="Marshall I.P.G."/>
            <person name="Schreiber L."/>
            <person name="Jorgensen B."/>
        </authorList>
    </citation>
    <scope>NUCLEOTIDE SEQUENCE [LARGE SCALE GENOMIC DNA]</scope>
    <source>
        <strain evidence="1 4">AcRS1</strain>
    </source>
</reference>
<keyword evidence="4" id="KW-1185">Reference proteome</keyword>
<protein>
    <submittedName>
        <fullName evidence="2">Uncharacterized protein</fullName>
    </submittedName>
</protein>
<dbReference type="OrthoDB" id="5177981at2"/>
<reference evidence="2 3" key="1">
    <citation type="submission" date="2018-06" db="EMBL/GenBank/DDBJ databases">
        <title>Complete Genome Sequence of Desulfobacter hydrogenophilus (DSM3380).</title>
        <authorList>
            <person name="Marietou A."/>
            <person name="Schreiber L."/>
            <person name="Marshall I."/>
            <person name="Jorgensen B."/>
        </authorList>
    </citation>
    <scope>NUCLEOTIDE SEQUENCE [LARGE SCALE GENOMIC DNA]</scope>
    <source>
        <strain evidence="2 3">DSM 3380</strain>
    </source>
</reference>
<dbReference type="EMBL" id="QLNI01000014">
    <property type="protein sequence ID" value="RAM02480.1"/>
    <property type="molecule type" value="Genomic_DNA"/>
</dbReference>
<gene>
    <name evidence="2" type="ORF">DO021_08410</name>
    <name evidence="1" type="ORF">EYB58_22370</name>
</gene>
<dbReference type="Proteomes" id="UP000293902">
    <property type="component" value="Chromosome"/>
</dbReference>
<evidence type="ECO:0000313" key="1">
    <source>
        <dbReference type="EMBL" id="QBH15404.1"/>
    </source>
</evidence>
<dbReference type="EMBL" id="CP036313">
    <property type="protein sequence ID" value="QBH15404.1"/>
    <property type="molecule type" value="Genomic_DNA"/>
</dbReference>
<evidence type="ECO:0000313" key="3">
    <source>
        <dbReference type="Proteomes" id="UP000248798"/>
    </source>
</evidence>
<accession>A0A328FF79</accession>